<dbReference type="Gene3D" id="2.30.30.40">
    <property type="entry name" value="SH3 Domains"/>
    <property type="match status" value="1"/>
</dbReference>
<comment type="subcellular location">
    <subcellularLocation>
        <location evidence="1">Membrane</location>
        <topology evidence="1">Single-pass membrane protein</topology>
    </subcellularLocation>
</comment>
<dbReference type="NCBIfam" id="TIGR04211">
    <property type="entry name" value="SH3_and_anchor"/>
    <property type="match status" value="1"/>
</dbReference>
<name>A0A233RJT7_9GAMM</name>
<evidence type="ECO:0000256" key="2">
    <source>
        <dbReference type="ARBA" id="ARBA00022692"/>
    </source>
</evidence>
<evidence type="ECO:0000256" key="4">
    <source>
        <dbReference type="ARBA" id="ARBA00022989"/>
    </source>
</evidence>
<proteinExistence type="predicted"/>
<feature type="coiled-coil region" evidence="6">
    <location>
        <begin position="93"/>
        <end position="166"/>
    </location>
</feature>
<dbReference type="RefSeq" id="WP_094200426.1">
    <property type="nucleotide sequence ID" value="NZ_NBIM01000001.1"/>
</dbReference>
<reference evidence="10 11" key="1">
    <citation type="submission" date="2017-08" db="EMBL/GenBank/DDBJ databases">
        <title>A Genome Sequence of Oceanimonas doudoroffii ATCC 27123T.</title>
        <authorList>
            <person name="Brennan M.A."/>
            <person name="Maclea K.S."/>
            <person name="Mcclelland W.D."/>
            <person name="Trachtenberg A.M."/>
        </authorList>
    </citation>
    <scope>NUCLEOTIDE SEQUENCE [LARGE SCALE GENOMIC DNA]</scope>
    <source>
        <strain evidence="10 11">ATCC 27123</strain>
    </source>
</reference>
<dbReference type="PIRSF" id="PIRSF006158">
    <property type="entry name" value="UCP006158_SH3"/>
    <property type="match status" value="1"/>
</dbReference>
<feature type="transmembrane region" description="Helical" evidence="7">
    <location>
        <begin position="171"/>
        <end position="194"/>
    </location>
</feature>
<evidence type="ECO:0000256" key="5">
    <source>
        <dbReference type="ARBA" id="ARBA00023136"/>
    </source>
</evidence>
<evidence type="ECO:0000313" key="11">
    <source>
        <dbReference type="Proteomes" id="UP000242757"/>
    </source>
</evidence>
<dbReference type="EMBL" id="NBIM01000001">
    <property type="protein sequence ID" value="OXY83652.1"/>
    <property type="molecule type" value="Genomic_DNA"/>
</dbReference>
<evidence type="ECO:0000256" key="8">
    <source>
        <dbReference type="SAM" id="SignalP"/>
    </source>
</evidence>
<sequence length="205" mass="23389">MNAKLLLPLLCGLLWVSQASAATRYISDDVYAFIHAGPSNQYRIIGTVNAGEPVDYLKRDADTDYVQIRDADDRTGWVDGRFLQTEESFRSRLPTLENELSDARDKLANTDERHAQDVADKVNLIERQRQELTTLKARLSELSASHEQLSSENQRLSSLMDDKEHRMRLDWLVHGGLVAGVGALVGFVLPMVPLRRRKRQDRWMN</sequence>
<evidence type="ECO:0000256" key="6">
    <source>
        <dbReference type="SAM" id="Coils"/>
    </source>
</evidence>
<dbReference type="SMART" id="SM00287">
    <property type="entry name" value="SH3b"/>
    <property type="match status" value="1"/>
</dbReference>
<keyword evidence="11" id="KW-1185">Reference proteome</keyword>
<feature type="signal peptide" evidence="8">
    <location>
        <begin position="1"/>
        <end position="21"/>
    </location>
</feature>
<comment type="caution">
    <text evidence="10">The sequence shown here is derived from an EMBL/GenBank/DDBJ whole genome shotgun (WGS) entry which is preliminary data.</text>
</comment>
<dbReference type="Pfam" id="PF08239">
    <property type="entry name" value="SH3_3"/>
    <property type="match status" value="1"/>
</dbReference>
<gene>
    <name evidence="10" type="ORF">B6S08_09275</name>
</gene>
<organism evidence="10 11">
    <name type="scientific">Oceanimonas doudoroffii</name>
    <dbReference type="NCBI Taxonomy" id="84158"/>
    <lineage>
        <taxon>Bacteria</taxon>
        <taxon>Pseudomonadati</taxon>
        <taxon>Pseudomonadota</taxon>
        <taxon>Gammaproteobacteria</taxon>
        <taxon>Aeromonadales</taxon>
        <taxon>Aeromonadaceae</taxon>
        <taxon>Oceanimonas</taxon>
    </lineage>
</organism>
<keyword evidence="6" id="KW-0175">Coiled coil</keyword>
<dbReference type="InterPro" id="IPR016476">
    <property type="entry name" value="SH3_dom_pro"/>
</dbReference>
<keyword evidence="3 8" id="KW-0732">Signal</keyword>
<keyword evidence="5 7" id="KW-0472">Membrane</keyword>
<dbReference type="AlphaFoldDB" id="A0A233RJT7"/>
<evidence type="ECO:0000256" key="1">
    <source>
        <dbReference type="ARBA" id="ARBA00004167"/>
    </source>
</evidence>
<keyword evidence="4 7" id="KW-1133">Transmembrane helix</keyword>
<feature type="domain" description="SH3b" evidence="9">
    <location>
        <begin position="21"/>
        <end position="87"/>
    </location>
</feature>
<protein>
    <submittedName>
        <fullName evidence="10">Arylsulfatase</fullName>
    </submittedName>
</protein>
<accession>A0A233RJT7</accession>
<dbReference type="InterPro" id="IPR003646">
    <property type="entry name" value="SH3-like_bac-type"/>
</dbReference>
<dbReference type="PROSITE" id="PS51781">
    <property type="entry name" value="SH3B"/>
    <property type="match status" value="1"/>
</dbReference>
<evidence type="ECO:0000256" key="3">
    <source>
        <dbReference type="ARBA" id="ARBA00022729"/>
    </source>
</evidence>
<dbReference type="GO" id="GO:0016020">
    <property type="term" value="C:membrane"/>
    <property type="evidence" value="ECO:0007669"/>
    <property type="project" value="UniProtKB-SubCell"/>
</dbReference>
<keyword evidence="2 7" id="KW-0812">Transmembrane</keyword>
<feature type="chain" id="PRO_5012104683" evidence="8">
    <location>
        <begin position="22"/>
        <end position="205"/>
    </location>
</feature>
<dbReference type="OrthoDB" id="9790951at2"/>
<evidence type="ECO:0000313" key="10">
    <source>
        <dbReference type="EMBL" id="OXY83652.1"/>
    </source>
</evidence>
<evidence type="ECO:0000259" key="9">
    <source>
        <dbReference type="PROSITE" id="PS51781"/>
    </source>
</evidence>
<dbReference type="Proteomes" id="UP000242757">
    <property type="component" value="Unassembled WGS sequence"/>
</dbReference>
<evidence type="ECO:0000256" key="7">
    <source>
        <dbReference type="SAM" id="Phobius"/>
    </source>
</evidence>